<evidence type="ECO:0000313" key="3">
    <source>
        <dbReference type="Proteomes" id="UP000092993"/>
    </source>
</evidence>
<dbReference type="EMBL" id="LUGG01000013">
    <property type="protein sequence ID" value="OBZ71062.1"/>
    <property type="molecule type" value="Genomic_DNA"/>
</dbReference>
<comment type="caution">
    <text evidence="2">The sequence shown here is derived from an EMBL/GenBank/DDBJ whole genome shotgun (WGS) entry which is preliminary data.</text>
</comment>
<dbReference type="AlphaFoldDB" id="A0A1C7M2H0"/>
<organism evidence="2 3">
    <name type="scientific">Grifola frondosa</name>
    <name type="common">Maitake</name>
    <name type="synonym">Polyporus frondosus</name>
    <dbReference type="NCBI Taxonomy" id="5627"/>
    <lineage>
        <taxon>Eukaryota</taxon>
        <taxon>Fungi</taxon>
        <taxon>Dikarya</taxon>
        <taxon>Basidiomycota</taxon>
        <taxon>Agaricomycotina</taxon>
        <taxon>Agaricomycetes</taxon>
        <taxon>Polyporales</taxon>
        <taxon>Grifolaceae</taxon>
        <taxon>Grifola</taxon>
    </lineage>
</organism>
<feature type="compositionally biased region" description="Polar residues" evidence="1">
    <location>
        <begin position="1"/>
        <end position="10"/>
    </location>
</feature>
<feature type="region of interest" description="Disordered" evidence="1">
    <location>
        <begin position="1"/>
        <end position="28"/>
    </location>
</feature>
<evidence type="ECO:0000256" key="1">
    <source>
        <dbReference type="SAM" id="MobiDB-lite"/>
    </source>
</evidence>
<protein>
    <submittedName>
        <fullName evidence="2">Uncharacterized protein</fullName>
    </submittedName>
</protein>
<keyword evidence="3" id="KW-1185">Reference proteome</keyword>
<accession>A0A1C7M2H0</accession>
<reference evidence="2 3" key="1">
    <citation type="submission" date="2016-03" db="EMBL/GenBank/DDBJ databases">
        <title>Whole genome sequencing of Grifola frondosa 9006-11.</title>
        <authorList>
            <person name="Min B."/>
            <person name="Park H."/>
            <person name="Kim J.-G."/>
            <person name="Cho H."/>
            <person name="Oh Y.-L."/>
            <person name="Kong W.-S."/>
            <person name="Choi I.-G."/>
        </authorList>
    </citation>
    <scope>NUCLEOTIDE SEQUENCE [LARGE SCALE GENOMIC DNA]</scope>
    <source>
        <strain evidence="2 3">9006-11</strain>
    </source>
</reference>
<dbReference type="Proteomes" id="UP000092993">
    <property type="component" value="Unassembled WGS sequence"/>
</dbReference>
<evidence type="ECO:0000313" key="2">
    <source>
        <dbReference type="EMBL" id="OBZ71062.1"/>
    </source>
</evidence>
<sequence length="252" mass="27480">MPEFTNSINPSIHVDEGRSSESNSRSSSSIFLSGLSGRDLVWKKFDLGILLSSLDEHKSTFEHELGYERGLLTKPANIVSNNTTKERASEVRLLVYHSVRSSRHSTPDLLDIKTPAWAEASLNLQAQLVAPPTADLNPFATLVPTYHGGRRLNTPYLADHAPRAKSLHIQRSLSYLPAPLDSARPSGRYNDGGQALRIAVWHTDVAAFSGELPAVYANRVWLSDVVPHRTVLGAFGTNTPRSGTFGAEAVGD</sequence>
<proteinExistence type="predicted"/>
<gene>
    <name evidence="2" type="ORF">A0H81_09407</name>
</gene>
<name>A0A1C7M2H0_GRIFR</name>